<accession>A0ABZ3H6T6</accession>
<dbReference type="Proteomes" id="UP001447842">
    <property type="component" value="Chromosome"/>
</dbReference>
<sequence length="187" mass="19215">MPKKVLVPLAEGFEEIEAVAVIDVLRRGGIDVLVRSLDNALEVEGAHGLVVKAEAPIGELGADDIDMIVLPGGGGGTKRLAEHAGIQALLGEMDAKGKPIGAICAAPIALNAAGVLKPNYTAYPGVEKEIRTEGFQGARAAVVEDANVMTSRGPGTAICFGLEIVKKLAGASAYENVKRGVLADYCA</sequence>
<dbReference type="InterPro" id="IPR006287">
    <property type="entry name" value="DJ-1"/>
</dbReference>
<dbReference type="NCBIfam" id="TIGR01383">
    <property type="entry name" value="not_thiJ"/>
    <property type="match status" value="1"/>
</dbReference>
<dbReference type="EMBL" id="CP147920">
    <property type="protein sequence ID" value="XAU14253.1"/>
    <property type="molecule type" value="Genomic_DNA"/>
</dbReference>
<dbReference type="Pfam" id="PF01965">
    <property type="entry name" value="DJ-1_PfpI"/>
    <property type="match status" value="1"/>
</dbReference>
<dbReference type="Gene3D" id="3.40.50.880">
    <property type="match status" value="1"/>
</dbReference>
<evidence type="ECO:0000313" key="3">
    <source>
        <dbReference type="Proteomes" id="UP001447842"/>
    </source>
</evidence>
<keyword evidence="3" id="KW-1185">Reference proteome</keyword>
<evidence type="ECO:0000313" key="2">
    <source>
        <dbReference type="EMBL" id="XAU14253.1"/>
    </source>
</evidence>
<dbReference type="PANTHER" id="PTHR48094:SF12">
    <property type="entry name" value="PARKINSON DISEASE PROTEIN 7 HOMOLOG"/>
    <property type="match status" value="1"/>
</dbReference>
<dbReference type="InterPro" id="IPR050325">
    <property type="entry name" value="Prot/Nucl_acid_deglycase"/>
</dbReference>
<dbReference type="PANTHER" id="PTHR48094">
    <property type="entry name" value="PROTEIN/NUCLEIC ACID DEGLYCASE DJ-1-RELATED"/>
    <property type="match status" value="1"/>
</dbReference>
<dbReference type="InterPro" id="IPR002818">
    <property type="entry name" value="DJ-1/PfpI"/>
</dbReference>
<reference evidence="2 3" key="1">
    <citation type="submission" date="2024-03" db="EMBL/GenBank/DDBJ databases">
        <title>Sulfurimonas sp. HSL3-1.</title>
        <authorList>
            <person name="Wang S."/>
        </authorList>
    </citation>
    <scope>NUCLEOTIDE SEQUENCE [LARGE SCALE GENOMIC DNA]</scope>
    <source>
        <strain evidence="2 3">HSL3-1</strain>
    </source>
</reference>
<dbReference type="SUPFAM" id="SSF52317">
    <property type="entry name" value="Class I glutamine amidotransferase-like"/>
    <property type="match status" value="1"/>
</dbReference>
<protein>
    <submittedName>
        <fullName evidence="2">DJ-1 family glyoxalase III</fullName>
    </submittedName>
</protein>
<name>A0ABZ3H6T6_9BACT</name>
<dbReference type="RefSeq" id="WP_345972021.1">
    <property type="nucleotide sequence ID" value="NZ_CP147920.1"/>
</dbReference>
<proteinExistence type="predicted"/>
<dbReference type="InterPro" id="IPR029062">
    <property type="entry name" value="Class_I_gatase-like"/>
</dbReference>
<feature type="domain" description="DJ-1/PfpI" evidence="1">
    <location>
        <begin position="3"/>
        <end position="166"/>
    </location>
</feature>
<gene>
    <name evidence="2" type="ORF">WCY31_08280</name>
</gene>
<evidence type="ECO:0000259" key="1">
    <source>
        <dbReference type="Pfam" id="PF01965"/>
    </source>
</evidence>
<organism evidence="2 3">
    <name type="scientific">Sulfurimonas diazotrophicus</name>
    <dbReference type="NCBI Taxonomy" id="3131939"/>
    <lineage>
        <taxon>Bacteria</taxon>
        <taxon>Pseudomonadati</taxon>
        <taxon>Campylobacterota</taxon>
        <taxon>Epsilonproteobacteria</taxon>
        <taxon>Campylobacterales</taxon>
        <taxon>Sulfurimonadaceae</taxon>
        <taxon>Sulfurimonas</taxon>
    </lineage>
</organism>
<dbReference type="CDD" id="cd03135">
    <property type="entry name" value="GATase1_DJ-1"/>
    <property type="match status" value="1"/>
</dbReference>